<evidence type="ECO:0000313" key="1">
    <source>
        <dbReference type="EMBL" id="MCI8210399.1"/>
    </source>
</evidence>
<comment type="caution">
    <text evidence="1">The sequence shown here is derived from an EMBL/GenBank/DDBJ whole genome shotgun (WGS) entry which is preliminary data.</text>
</comment>
<dbReference type="Gene3D" id="3.40.50.150">
    <property type="entry name" value="Vaccinia Virus protein VP39"/>
    <property type="match status" value="1"/>
</dbReference>
<organism evidence="1 2">
    <name type="scientific">Pseudomonas maioricensis</name>
    <dbReference type="NCBI Taxonomy" id="1766623"/>
    <lineage>
        <taxon>Bacteria</taxon>
        <taxon>Pseudomonadati</taxon>
        <taxon>Pseudomonadota</taxon>
        <taxon>Gammaproteobacteria</taxon>
        <taxon>Pseudomonadales</taxon>
        <taxon>Pseudomonadaceae</taxon>
        <taxon>Pseudomonas</taxon>
    </lineage>
</organism>
<dbReference type="EMBL" id="LOHG01000007">
    <property type="protein sequence ID" value="MCI8210399.1"/>
    <property type="molecule type" value="Genomic_DNA"/>
</dbReference>
<proteinExistence type="predicted"/>
<dbReference type="RefSeq" id="WP_243246580.1">
    <property type="nucleotide sequence ID" value="NZ_LOHG01000007.1"/>
</dbReference>
<dbReference type="Pfam" id="PF01209">
    <property type="entry name" value="Ubie_methyltran"/>
    <property type="match status" value="1"/>
</dbReference>
<evidence type="ECO:0000313" key="2">
    <source>
        <dbReference type="Proteomes" id="UP001320513"/>
    </source>
</evidence>
<dbReference type="SUPFAM" id="SSF53335">
    <property type="entry name" value="S-adenosyl-L-methionine-dependent methyltransferases"/>
    <property type="match status" value="1"/>
</dbReference>
<sequence>MTHSPYCCPVTHQPLHTHDGKLISACGHSYSLLSSAQGNDIPVFVEADKLSGGDVISRAMYTQDDSEGAYDNFLSWLFATFAQDERSFRLALIERLNIESGHRVLVTGCGLGDDLKYIYPLLGETGELFAQDLSDLMVAATSRRMASVVPQGRQNLYLSVSNASALPFPDGYFDSAYHFGGINLFSDIPGAIAEMNRVTKTGGRVLIGDEGVAPWLKNTEYGKAAIQNNGLWACDAPLEYVPSTAKDVSLSWTLGNCFYVIDFTVGETLPFIDMDVVHKGTRGGSMRTRYYGQLEGVSPAVKNRVKDASLEAGVSASQWIEDALRARLDTGE</sequence>
<protein>
    <recommendedName>
        <fullName evidence="3">Methyltransferase domain-containing protein</fullName>
    </recommendedName>
</protein>
<evidence type="ECO:0008006" key="3">
    <source>
        <dbReference type="Google" id="ProtNLM"/>
    </source>
</evidence>
<dbReference type="InterPro" id="IPR029063">
    <property type="entry name" value="SAM-dependent_MTases_sf"/>
</dbReference>
<gene>
    <name evidence="1" type="ORF">AUC61_12705</name>
</gene>
<accession>A0ABS9ZII5</accession>
<dbReference type="Proteomes" id="UP001320513">
    <property type="component" value="Unassembled WGS sequence"/>
</dbReference>
<keyword evidence="2" id="KW-1185">Reference proteome</keyword>
<name>A0ABS9ZII5_9PSED</name>
<reference evidence="1 2" key="1">
    <citation type="submission" date="2015-12" db="EMBL/GenBank/DDBJ databases">
        <title>Phylogenomics in the description of a new species in the Pseudomonas syringae group.</title>
        <authorList>
            <person name="Busquets A."/>
            <person name="Gomila M."/>
            <person name="Beiki F."/>
            <person name="Rahimian H."/>
            <person name="Mulet M."/>
            <person name="Sanchez D."/>
            <person name="Garcia-Valdes E."/>
            <person name="Lalucat J."/>
        </authorList>
    </citation>
    <scope>NUCLEOTIDE SEQUENCE [LARGE SCALE GENOMIC DNA]</scope>
    <source>
        <strain evidence="1 2">S25</strain>
    </source>
</reference>